<gene>
    <name evidence="2" type="ORF">CIPAW_04G193700</name>
</gene>
<dbReference type="Proteomes" id="UP000811609">
    <property type="component" value="Chromosome 4"/>
</dbReference>
<organism evidence="2 3">
    <name type="scientific">Carya illinoinensis</name>
    <name type="common">Pecan</name>
    <dbReference type="NCBI Taxonomy" id="32201"/>
    <lineage>
        <taxon>Eukaryota</taxon>
        <taxon>Viridiplantae</taxon>
        <taxon>Streptophyta</taxon>
        <taxon>Embryophyta</taxon>
        <taxon>Tracheophyta</taxon>
        <taxon>Spermatophyta</taxon>
        <taxon>Magnoliopsida</taxon>
        <taxon>eudicotyledons</taxon>
        <taxon>Gunneridae</taxon>
        <taxon>Pentapetalae</taxon>
        <taxon>rosids</taxon>
        <taxon>fabids</taxon>
        <taxon>Fagales</taxon>
        <taxon>Juglandaceae</taxon>
        <taxon>Carya</taxon>
    </lineage>
</organism>
<comment type="caution">
    <text evidence="2">The sequence shown here is derived from an EMBL/GenBank/DDBJ whole genome shotgun (WGS) entry which is preliminary data.</text>
</comment>
<sequence length="64" mass="7537">MYGRPCFFFLIFITFCSSLLQIVRKKKRTRPEVIDWQLLSAVCVGFSTKEEYKKGEGERERGGR</sequence>
<evidence type="ECO:0000313" key="2">
    <source>
        <dbReference type="EMBL" id="KAG6658900.1"/>
    </source>
</evidence>
<dbReference type="EMBL" id="CM031812">
    <property type="protein sequence ID" value="KAG6658900.1"/>
    <property type="molecule type" value="Genomic_DNA"/>
</dbReference>
<keyword evidence="1" id="KW-0472">Membrane</keyword>
<keyword evidence="1" id="KW-1133">Transmembrane helix</keyword>
<dbReference type="AlphaFoldDB" id="A0A8T1QUY9"/>
<evidence type="ECO:0000313" key="3">
    <source>
        <dbReference type="Proteomes" id="UP000811609"/>
    </source>
</evidence>
<keyword evidence="1" id="KW-0812">Transmembrane</keyword>
<name>A0A8T1QUY9_CARIL</name>
<evidence type="ECO:0000256" key="1">
    <source>
        <dbReference type="SAM" id="Phobius"/>
    </source>
</evidence>
<proteinExistence type="predicted"/>
<protein>
    <submittedName>
        <fullName evidence="2">Uncharacterized protein</fullName>
    </submittedName>
</protein>
<reference evidence="2" key="1">
    <citation type="submission" date="2020-12" db="EMBL/GenBank/DDBJ databases">
        <title>WGS assembly of Carya illinoinensis cv. Pawnee.</title>
        <authorList>
            <person name="Platts A."/>
            <person name="Shu S."/>
            <person name="Wright S."/>
            <person name="Barry K."/>
            <person name="Edger P."/>
            <person name="Pires J.C."/>
            <person name="Schmutz J."/>
        </authorList>
    </citation>
    <scope>NUCLEOTIDE SEQUENCE</scope>
    <source>
        <tissue evidence="2">Leaf</tissue>
    </source>
</reference>
<accession>A0A8T1QUY9</accession>
<feature type="transmembrane region" description="Helical" evidence="1">
    <location>
        <begin position="6"/>
        <end position="23"/>
    </location>
</feature>
<keyword evidence="3" id="KW-1185">Reference proteome</keyword>